<dbReference type="InterPro" id="IPR024078">
    <property type="entry name" value="LmbE-like_dom_sf"/>
</dbReference>
<dbReference type="GO" id="GO:0016137">
    <property type="term" value="P:glycoside metabolic process"/>
    <property type="evidence" value="ECO:0007669"/>
    <property type="project" value="UniProtKB-ARBA"/>
</dbReference>
<feature type="region of interest" description="Disordered" evidence="2">
    <location>
        <begin position="23"/>
        <end position="44"/>
    </location>
</feature>
<dbReference type="InterPro" id="IPR058502">
    <property type="entry name" value="PLL-like_beta-prop"/>
</dbReference>
<evidence type="ECO:0000259" key="4">
    <source>
        <dbReference type="Pfam" id="PF26607"/>
    </source>
</evidence>
<comment type="caution">
    <text evidence="5">The sequence shown here is derived from an EMBL/GenBank/DDBJ whole genome shotgun (WGS) entry which is preliminary data.</text>
</comment>
<dbReference type="Gene3D" id="3.40.50.10320">
    <property type="entry name" value="LmbE-like"/>
    <property type="match status" value="1"/>
</dbReference>
<dbReference type="Proteomes" id="UP000588098">
    <property type="component" value="Unassembled WGS sequence"/>
</dbReference>
<dbReference type="AlphaFoldDB" id="A0A7W9UZS4"/>
<keyword evidence="1" id="KW-0862">Zinc</keyword>
<dbReference type="GO" id="GO:0016811">
    <property type="term" value="F:hydrolase activity, acting on carbon-nitrogen (but not peptide) bonds, in linear amides"/>
    <property type="evidence" value="ECO:0007669"/>
    <property type="project" value="TreeGrafter"/>
</dbReference>
<dbReference type="PROSITE" id="PS51257">
    <property type="entry name" value="PROKAR_LIPOPROTEIN"/>
    <property type="match status" value="1"/>
</dbReference>
<evidence type="ECO:0000313" key="5">
    <source>
        <dbReference type="EMBL" id="MBB5937368.1"/>
    </source>
</evidence>
<gene>
    <name evidence="5" type="ORF">FHS42_004447</name>
</gene>
<dbReference type="EMBL" id="JACHJL010000011">
    <property type="protein sequence ID" value="MBB5937368.1"/>
    <property type="molecule type" value="Genomic_DNA"/>
</dbReference>
<accession>A0A7W9UZS4</accession>
<dbReference type="SUPFAM" id="SSF102588">
    <property type="entry name" value="LmbE-like"/>
    <property type="match status" value="1"/>
</dbReference>
<feature type="domain" description="PLL-like beta propeller" evidence="4">
    <location>
        <begin position="363"/>
        <end position="583"/>
    </location>
</feature>
<sequence length="709" mass="75915">MTRRSALAGIAAVTAVAAAGCAGGGSSQSQPARRPVRAVDPSSTDAYTTAAKPLLLQVMAHPDDDLYFMNPDAQQLVRAGVPVVSVYLTAGEAVGKNWVPGMPKPTLDRAAYSSARHQGLRQAYATMLGVDTFTPWRTSVLDLPGGVRAETNVLIHGRRKARLIFLNIAMASPDDMRLPALWSAPGTVMQTLAATGSPCQTISSYDHETLVDVLAGIMDTYRPTVLHTMDPDPEFQAHDAVHPKDNDYGSCSDHRDHTPTALFTWKAMSQWVADATRRDRRAPRFTTLSFRGYYNQRWPYNLPPAVVERKLRLVDAYGGDPHWECGNAAGCGDYGQGHGRALRNRKAWIRSTHYRYPGAQLAVRTDRSGRLEAYGVLGTQAARWRETAPGSGRWSPPQNLGGGPLAPALAVVTDAAGRTVLLGLRFSLLEGQGGGNAREIVVLEQRTPDGEWGRWTSLGTPERRPMRGRRVGTPAAVATPDGRVHLFARTAAKGVATRVREANGRWGPWRDLGGNGIQDGLTTTVDRQQRVHVFAAGHDTVHHWTQDAPGEPVYFQPLTGLPQPSHQPGVALAPDGALTVVYRAPAAVRPVAYRFTPPAGADARRAAIDAAALRSTPLRHFDGYGPIGAGAVAVRGGKDTVVLVGRAEDGTVQAQRGISGAAAPRRAPAGWLPVGTSALATGLDQQVCVVGMGAGADPWVWRPHPTSDV</sequence>
<keyword evidence="3" id="KW-0732">Signal</keyword>
<keyword evidence="6" id="KW-1185">Reference proteome</keyword>
<evidence type="ECO:0000256" key="3">
    <source>
        <dbReference type="SAM" id="SignalP"/>
    </source>
</evidence>
<dbReference type="InterPro" id="IPR003737">
    <property type="entry name" value="GlcNAc_PI_deacetylase-related"/>
</dbReference>
<organism evidence="5 6">
    <name type="scientific">Streptomyces zagrosensis</name>
    <dbReference type="NCBI Taxonomy" id="1042984"/>
    <lineage>
        <taxon>Bacteria</taxon>
        <taxon>Bacillati</taxon>
        <taxon>Actinomycetota</taxon>
        <taxon>Actinomycetes</taxon>
        <taxon>Kitasatosporales</taxon>
        <taxon>Streptomycetaceae</taxon>
        <taxon>Streptomyces</taxon>
    </lineage>
</organism>
<feature type="signal peptide" evidence="3">
    <location>
        <begin position="1"/>
        <end position="19"/>
    </location>
</feature>
<protein>
    <submittedName>
        <fullName evidence="5">LmbE family N-acetylglucosaminyl deacetylase</fullName>
    </submittedName>
</protein>
<dbReference type="Pfam" id="PF02585">
    <property type="entry name" value="PIG-L"/>
    <property type="match status" value="1"/>
</dbReference>
<dbReference type="RefSeq" id="WP_184574279.1">
    <property type="nucleotide sequence ID" value="NZ_JACHJL010000011.1"/>
</dbReference>
<dbReference type="PANTHER" id="PTHR12993">
    <property type="entry name" value="N-ACETYLGLUCOSAMINYL-PHOSPHATIDYLINOSITOL DE-N-ACETYLASE-RELATED"/>
    <property type="match status" value="1"/>
</dbReference>
<name>A0A7W9UZS4_9ACTN</name>
<dbReference type="Pfam" id="PF26607">
    <property type="entry name" value="DUF8189"/>
    <property type="match status" value="1"/>
</dbReference>
<dbReference type="PANTHER" id="PTHR12993:SF11">
    <property type="entry name" value="N-ACETYLGLUCOSAMINYL-PHOSPHATIDYLINOSITOL DE-N-ACETYLASE"/>
    <property type="match status" value="1"/>
</dbReference>
<evidence type="ECO:0000313" key="6">
    <source>
        <dbReference type="Proteomes" id="UP000588098"/>
    </source>
</evidence>
<dbReference type="SUPFAM" id="SSF89372">
    <property type="entry name" value="Fucose-specific lectin"/>
    <property type="match status" value="1"/>
</dbReference>
<proteinExistence type="predicted"/>
<feature type="chain" id="PRO_5038404303" evidence="3">
    <location>
        <begin position="20"/>
        <end position="709"/>
    </location>
</feature>
<reference evidence="5 6" key="1">
    <citation type="submission" date="2020-08" db="EMBL/GenBank/DDBJ databases">
        <title>Genomic Encyclopedia of Type Strains, Phase III (KMG-III): the genomes of soil and plant-associated and newly described type strains.</title>
        <authorList>
            <person name="Whitman W."/>
        </authorList>
    </citation>
    <scope>NUCLEOTIDE SEQUENCE [LARGE SCALE GENOMIC DNA]</scope>
    <source>
        <strain evidence="5 6">CECT 8305</strain>
    </source>
</reference>
<evidence type="ECO:0000256" key="2">
    <source>
        <dbReference type="SAM" id="MobiDB-lite"/>
    </source>
</evidence>
<evidence type="ECO:0000256" key="1">
    <source>
        <dbReference type="ARBA" id="ARBA00022833"/>
    </source>
</evidence>